<evidence type="ECO:0000259" key="8">
    <source>
        <dbReference type="SMART" id="SM01424"/>
    </source>
</evidence>
<dbReference type="GO" id="GO:0048311">
    <property type="term" value="P:mitochondrion distribution"/>
    <property type="evidence" value="ECO:0007669"/>
    <property type="project" value="TreeGrafter"/>
</dbReference>
<dbReference type="InterPro" id="IPR022154">
    <property type="entry name" value="TRAK1/2_C"/>
</dbReference>
<dbReference type="GO" id="GO:0030425">
    <property type="term" value="C:dendrite"/>
    <property type="evidence" value="ECO:0007669"/>
    <property type="project" value="TreeGrafter"/>
</dbReference>
<dbReference type="GO" id="GO:0006605">
    <property type="term" value="P:protein targeting"/>
    <property type="evidence" value="ECO:0007669"/>
    <property type="project" value="TreeGrafter"/>
</dbReference>
<evidence type="ECO:0000313" key="9">
    <source>
        <dbReference type="EMBL" id="KAG0116130.1"/>
    </source>
</evidence>
<dbReference type="GO" id="GO:0017022">
    <property type="term" value="F:myosin binding"/>
    <property type="evidence" value="ECO:0007669"/>
    <property type="project" value="TreeGrafter"/>
</dbReference>
<dbReference type="Proteomes" id="UP000618051">
    <property type="component" value="Unassembled WGS sequence"/>
</dbReference>
<evidence type="ECO:0000256" key="2">
    <source>
        <dbReference type="ARBA" id="ARBA00007007"/>
    </source>
</evidence>
<feature type="coiled-coil region" evidence="5">
    <location>
        <begin position="261"/>
        <end position="295"/>
    </location>
</feature>
<feature type="coiled-coil region" evidence="5">
    <location>
        <begin position="366"/>
        <end position="393"/>
    </location>
</feature>
<dbReference type="SMART" id="SM01423">
    <property type="entry name" value="Milton"/>
    <property type="match status" value="1"/>
</dbReference>
<evidence type="ECO:0000259" key="7">
    <source>
        <dbReference type="SMART" id="SM01423"/>
    </source>
</evidence>
<dbReference type="GO" id="GO:1904115">
    <property type="term" value="C:axon cytoplasm"/>
    <property type="evidence" value="ECO:0007669"/>
    <property type="project" value="GOC"/>
</dbReference>
<evidence type="ECO:0000256" key="1">
    <source>
        <dbReference type="ARBA" id="ARBA00004173"/>
    </source>
</evidence>
<dbReference type="EMBL" id="JADDUC020000031">
    <property type="protein sequence ID" value="KAI1230315.1"/>
    <property type="molecule type" value="Genomic_DNA"/>
</dbReference>
<dbReference type="GO" id="GO:0048011">
    <property type="term" value="P:neurotrophin TRK receptor signaling pathway"/>
    <property type="evidence" value="ECO:0007669"/>
    <property type="project" value="TreeGrafter"/>
</dbReference>
<dbReference type="EMBL" id="JADDUC010000186">
    <property type="protein sequence ID" value="KAG0116130.1"/>
    <property type="molecule type" value="Genomic_DNA"/>
</dbReference>
<evidence type="ECO:0000313" key="11">
    <source>
        <dbReference type="Proteomes" id="UP000618051"/>
    </source>
</evidence>
<gene>
    <name evidence="10" type="ORF">IHE44_0010281</name>
    <name evidence="9" type="ORF">IHE44_004706</name>
</gene>
<dbReference type="InterPro" id="IPR006933">
    <property type="entry name" value="HAP1_N"/>
</dbReference>
<sequence length="676" mass="74422">MRSHLCEGWWDLGTQRKGWSQLRQTCPLQKERDLELAARIGQSLLKQNRSLTERNELLEEQLELAKEEVTAPGRRSGPWPPVCPPGAALVTWAIAQLRHEVSMRDDLLHFYTTTTEESEPTTTTSTPLRRHESSLSLQQYFQYDTLQQKLKCLEEENQKLRMEVSRASWWMPLSAHLCPALYGRTRDAPSRRQEILPVMLRPSNPLPQASNIATETRQYEDQEQQLMIDCVEQFCTVGWGWGRSLAVTDPGPPAAEASQQVVHLSEQLDHKEDVVARKEEENTQLRAQNADLQQKCRTRPDLAAPAPAVLLRAGGAPAAPDRGEGGEAAAPDGSEPGGSRGCPAWWGILPRCPRGRARAVPVSSQLRDLQEKYAECGGMLQEAQEEVKSLRSRSLPNSTVSRYSAAALLPVDSLAAEIKGMMRKRTDSSSSDYKSYQRVFETVKAVNQAAKAKSCSESPHHVPGSKQLSAAHSGGTSTPHTSCSGSEEAQTAAPGTLTLCRRAEGASEDSRAAPGRRDLEAAVQRLSVRQQSHVSEERSFFEAERERKLWRLRDGASSSGFLTPESSIASTGTNYSAGSELTAGSGFSLGSLTYLPDKLQIVKPLEGSVTLHHWQQLAQPNLGGILVPRPGVLTKDFKQLDVDLEEVYSLNDLEEDDLLPAAPYLNTRQSQGAPQG</sequence>
<feature type="compositionally biased region" description="Polar residues" evidence="6">
    <location>
        <begin position="466"/>
        <end position="489"/>
    </location>
</feature>
<dbReference type="InterPro" id="IPR051946">
    <property type="entry name" value="Intracell_Traff-Reg"/>
</dbReference>
<evidence type="ECO:0008006" key="12">
    <source>
        <dbReference type="Google" id="ProtNLM"/>
    </source>
</evidence>
<keyword evidence="11" id="KW-1185">Reference proteome</keyword>
<evidence type="ECO:0000256" key="6">
    <source>
        <dbReference type="SAM" id="MobiDB-lite"/>
    </source>
</evidence>
<evidence type="ECO:0000256" key="4">
    <source>
        <dbReference type="ARBA" id="ARBA00023128"/>
    </source>
</evidence>
<evidence type="ECO:0000256" key="5">
    <source>
        <dbReference type="SAM" id="Coils"/>
    </source>
</evidence>
<organism evidence="9">
    <name type="scientific">Lamprotornis superbus</name>
    <dbReference type="NCBI Taxonomy" id="245042"/>
    <lineage>
        <taxon>Eukaryota</taxon>
        <taxon>Metazoa</taxon>
        <taxon>Chordata</taxon>
        <taxon>Craniata</taxon>
        <taxon>Vertebrata</taxon>
        <taxon>Euteleostomi</taxon>
        <taxon>Archelosauria</taxon>
        <taxon>Archosauria</taxon>
        <taxon>Dinosauria</taxon>
        <taxon>Saurischia</taxon>
        <taxon>Theropoda</taxon>
        <taxon>Coelurosauria</taxon>
        <taxon>Aves</taxon>
        <taxon>Neognathae</taxon>
        <taxon>Neoaves</taxon>
        <taxon>Telluraves</taxon>
        <taxon>Australaves</taxon>
        <taxon>Passeriformes</taxon>
        <taxon>Sturnidae</taxon>
        <taxon>Lamprotornis</taxon>
    </lineage>
</organism>
<accession>A0A835TS28</accession>
<dbReference type="PANTHER" id="PTHR15751">
    <property type="entry name" value="TRAFFICKING KINESIN-BINDING PROTEIN"/>
    <property type="match status" value="1"/>
</dbReference>
<proteinExistence type="inferred from homology"/>
<keyword evidence="3 5" id="KW-0175">Coiled coil</keyword>
<dbReference type="Pfam" id="PF12448">
    <property type="entry name" value="Milton"/>
    <property type="match status" value="1"/>
</dbReference>
<dbReference type="GO" id="GO:0047496">
    <property type="term" value="P:vesicle transport along microtubule"/>
    <property type="evidence" value="ECO:0007669"/>
    <property type="project" value="TreeGrafter"/>
</dbReference>
<feature type="domain" description="Trafficking kinesin-binding protein C-terminal" evidence="7">
    <location>
        <begin position="451"/>
        <end position="608"/>
    </location>
</feature>
<protein>
    <recommendedName>
        <fullName evidence="12">Trafficking kinesin-binding protein 1</fullName>
    </recommendedName>
</protein>
<dbReference type="GO" id="GO:0005739">
    <property type="term" value="C:mitochondrion"/>
    <property type="evidence" value="ECO:0007669"/>
    <property type="project" value="UniProtKB-SubCell"/>
</dbReference>
<reference evidence="9" key="1">
    <citation type="submission" date="2020-10" db="EMBL/GenBank/DDBJ databases">
        <title>Feather gene expression reveals the developmental basis of iridescence in African starlings.</title>
        <authorList>
            <person name="Rubenstein D.R."/>
        </authorList>
    </citation>
    <scope>NUCLEOTIDE SEQUENCE</scope>
    <source>
        <strain evidence="9">SS15</strain>
        <tissue evidence="9">Liver</tissue>
    </source>
</reference>
<feature type="domain" description="HAP1 N-terminal" evidence="8">
    <location>
        <begin position="6"/>
        <end position="393"/>
    </location>
</feature>
<comment type="subcellular location">
    <subcellularLocation>
        <location evidence="1">Mitochondrion</location>
    </subcellularLocation>
</comment>
<dbReference type="GO" id="GO:0022008">
    <property type="term" value="P:neurogenesis"/>
    <property type="evidence" value="ECO:0007669"/>
    <property type="project" value="TreeGrafter"/>
</dbReference>
<dbReference type="SMART" id="SM01424">
    <property type="entry name" value="HAP1_N"/>
    <property type="match status" value="1"/>
</dbReference>
<dbReference type="GO" id="GO:0031410">
    <property type="term" value="C:cytoplasmic vesicle"/>
    <property type="evidence" value="ECO:0007669"/>
    <property type="project" value="TreeGrafter"/>
</dbReference>
<feature type="coiled-coil region" evidence="5">
    <location>
        <begin position="41"/>
        <end position="68"/>
    </location>
</feature>
<keyword evidence="4" id="KW-0496">Mitochondrion</keyword>
<comment type="caution">
    <text evidence="9">The sequence shown here is derived from an EMBL/GenBank/DDBJ whole genome shotgun (WGS) entry which is preliminary data.</text>
</comment>
<reference evidence="10 11" key="2">
    <citation type="journal article" date="2021" name="J. Hered.">
        <title>Feather Gene Expression Elucidates the Developmental Basis of Plumage Iridescence in African Starlings.</title>
        <authorList>
            <person name="Rubenstein D.R."/>
            <person name="Corvelo A."/>
            <person name="MacManes M.D."/>
            <person name="Maia R."/>
            <person name="Narzisi G."/>
            <person name="Rousaki A."/>
            <person name="Vandenabeele P."/>
            <person name="Shawkey M.D."/>
            <person name="Solomon J."/>
        </authorList>
    </citation>
    <scope>NUCLEOTIDE SEQUENCE [LARGE SCALE GENOMIC DNA]</scope>
    <source>
        <strain evidence="10">SS15</strain>
    </source>
</reference>
<dbReference type="GO" id="GO:0098957">
    <property type="term" value="P:anterograde axonal transport of mitochondrion"/>
    <property type="evidence" value="ECO:0007669"/>
    <property type="project" value="TreeGrafter"/>
</dbReference>
<feature type="region of interest" description="Disordered" evidence="6">
    <location>
        <begin position="314"/>
        <end position="341"/>
    </location>
</feature>
<feature type="region of interest" description="Disordered" evidence="6">
    <location>
        <begin position="451"/>
        <end position="494"/>
    </location>
</feature>
<name>A0A835TS28_9PASS</name>
<reference evidence="10" key="3">
    <citation type="submission" date="2022-01" db="EMBL/GenBank/DDBJ databases">
        <authorList>
            <person name="Rubenstein D.R."/>
        </authorList>
    </citation>
    <scope>NUCLEOTIDE SEQUENCE</scope>
    <source>
        <strain evidence="10">SS15</strain>
        <tissue evidence="10">Liver</tissue>
    </source>
</reference>
<dbReference type="OrthoDB" id="10067624at2759"/>
<evidence type="ECO:0000256" key="3">
    <source>
        <dbReference type="ARBA" id="ARBA00023054"/>
    </source>
</evidence>
<dbReference type="PANTHER" id="PTHR15751:SF14">
    <property type="entry name" value="HUNTINGTIN-ASSOCIATED PROTEIN 1"/>
    <property type="match status" value="1"/>
</dbReference>
<evidence type="ECO:0000313" key="10">
    <source>
        <dbReference type="EMBL" id="KAI1230315.1"/>
    </source>
</evidence>
<dbReference type="AlphaFoldDB" id="A0A835TS28"/>
<dbReference type="Pfam" id="PF04849">
    <property type="entry name" value="HAP1_N"/>
    <property type="match status" value="2"/>
</dbReference>
<comment type="similarity">
    <text evidence="2">Belongs to the milton family.</text>
</comment>
<dbReference type="GO" id="GO:0005102">
    <property type="term" value="F:signaling receptor binding"/>
    <property type="evidence" value="ECO:0007669"/>
    <property type="project" value="TreeGrafter"/>
</dbReference>